<feature type="region of interest" description="Disordered" evidence="1">
    <location>
        <begin position="585"/>
        <end position="615"/>
    </location>
</feature>
<reference evidence="2" key="2">
    <citation type="submission" date="2022-03" db="EMBL/GenBank/DDBJ databases">
        <title>Draft title - Genomic analysis of global carrot germplasm unveils the trajectory of domestication and the origin of high carotenoid orange carrot.</title>
        <authorList>
            <person name="Iorizzo M."/>
            <person name="Ellison S."/>
            <person name="Senalik D."/>
            <person name="Macko-Podgorni A."/>
            <person name="Grzebelus D."/>
            <person name="Bostan H."/>
            <person name="Rolling W."/>
            <person name="Curaba J."/>
            <person name="Simon P."/>
        </authorList>
    </citation>
    <scope>NUCLEOTIDE SEQUENCE</scope>
    <source>
        <tissue evidence="2">Leaf</tissue>
    </source>
</reference>
<dbReference type="EMBL" id="CP093347">
    <property type="protein sequence ID" value="WOH01033.1"/>
    <property type="molecule type" value="Genomic_DNA"/>
</dbReference>
<proteinExistence type="predicted"/>
<feature type="compositionally biased region" description="Basic and acidic residues" evidence="1">
    <location>
        <begin position="585"/>
        <end position="599"/>
    </location>
</feature>
<feature type="compositionally biased region" description="Basic and acidic residues" evidence="1">
    <location>
        <begin position="130"/>
        <end position="141"/>
    </location>
</feature>
<gene>
    <name evidence="2" type="ORF">DCAR_0520411</name>
</gene>
<dbReference type="Proteomes" id="UP000077755">
    <property type="component" value="Chromosome 5"/>
</dbReference>
<dbReference type="OrthoDB" id="653151at2759"/>
<dbReference type="PANTHER" id="PTHR33416">
    <property type="entry name" value="NUCLEAR PORE COMPLEX PROTEIN NUP1"/>
    <property type="match status" value="1"/>
</dbReference>
<reference evidence="2" key="1">
    <citation type="journal article" date="2016" name="Nat. Genet.">
        <title>A high-quality carrot genome assembly provides new insights into carotenoid accumulation and asterid genome evolution.</title>
        <authorList>
            <person name="Iorizzo M."/>
            <person name="Ellison S."/>
            <person name="Senalik D."/>
            <person name="Zeng P."/>
            <person name="Satapoomin P."/>
            <person name="Huang J."/>
            <person name="Bowman M."/>
            <person name="Iovene M."/>
            <person name="Sanseverino W."/>
            <person name="Cavagnaro P."/>
            <person name="Yildiz M."/>
            <person name="Macko-Podgorni A."/>
            <person name="Moranska E."/>
            <person name="Grzebelus E."/>
            <person name="Grzebelus D."/>
            <person name="Ashrafi H."/>
            <person name="Zheng Z."/>
            <person name="Cheng S."/>
            <person name="Spooner D."/>
            <person name="Van Deynze A."/>
            <person name="Simon P."/>
        </authorList>
    </citation>
    <scope>NUCLEOTIDE SEQUENCE</scope>
    <source>
        <tissue evidence="2">Leaf</tissue>
    </source>
</reference>
<keyword evidence="3" id="KW-1185">Reference proteome</keyword>
<feature type="compositionally biased region" description="Polar residues" evidence="1">
    <location>
        <begin position="343"/>
        <end position="353"/>
    </location>
</feature>
<evidence type="ECO:0000256" key="1">
    <source>
        <dbReference type="SAM" id="MobiDB-lite"/>
    </source>
</evidence>
<accession>A0A164YIK9</accession>
<dbReference type="PANTHER" id="PTHR33416:SF18">
    <property type="entry name" value="NUCLEOPORIN-LIKE PROTEIN"/>
    <property type="match status" value="1"/>
</dbReference>
<dbReference type="GO" id="GO:0005635">
    <property type="term" value="C:nuclear envelope"/>
    <property type="evidence" value="ECO:0007669"/>
    <property type="project" value="TreeGrafter"/>
</dbReference>
<feature type="region of interest" description="Disordered" evidence="1">
    <location>
        <begin position="320"/>
        <end position="381"/>
    </location>
</feature>
<feature type="region of interest" description="Disordered" evidence="1">
    <location>
        <begin position="276"/>
        <end position="306"/>
    </location>
</feature>
<organism evidence="2 3">
    <name type="scientific">Daucus carota subsp. sativus</name>
    <name type="common">Carrot</name>
    <dbReference type="NCBI Taxonomy" id="79200"/>
    <lineage>
        <taxon>Eukaryota</taxon>
        <taxon>Viridiplantae</taxon>
        <taxon>Streptophyta</taxon>
        <taxon>Embryophyta</taxon>
        <taxon>Tracheophyta</taxon>
        <taxon>Spermatophyta</taxon>
        <taxon>Magnoliopsida</taxon>
        <taxon>eudicotyledons</taxon>
        <taxon>Gunneridae</taxon>
        <taxon>Pentapetalae</taxon>
        <taxon>asterids</taxon>
        <taxon>campanulids</taxon>
        <taxon>Apiales</taxon>
        <taxon>Apiaceae</taxon>
        <taxon>Apioideae</taxon>
        <taxon>Scandiceae</taxon>
        <taxon>Daucinae</taxon>
        <taxon>Daucus</taxon>
        <taxon>Daucus sect. Daucus</taxon>
    </lineage>
</organism>
<dbReference type="Gramene" id="KZM94563">
    <property type="protein sequence ID" value="KZM94563"/>
    <property type="gene ID" value="DCAR_017806"/>
</dbReference>
<feature type="compositionally biased region" description="Polar residues" evidence="1">
    <location>
        <begin position="276"/>
        <end position="286"/>
    </location>
</feature>
<feature type="compositionally biased region" description="Polar residues" evidence="1">
    <location>
        <begin position="320"/>
        <end position="335"/>
    </location>
</feature>
<feature type="compositionally biased region" description="Basic and acidic residues" evidence="1">
    <location>
        <begin position="94"/>
        <end position="103"/>
    </location>
</feature>
<dbReference type="KEGG" id="dcr:108223587"/>
<evidence type="ECO:0000313" key="3">
    <source>
        <dbReference type="Proteomes" id="UP000077755"/>
    </source>
</evidence>
<dbReference type="OMA" id="KPSACWP"/>
<name>A0A164YIK9_DAUCS</name>
<dbReference type="AlphaFoldDB" id="A0A164YIK9"/>
<feature type="region of interest" description="Disordered" evidence="1">
    <location>
        <begin position="1"/>
        <end position="47"/>
    </location>
</feature>
<sequence>MESGPAKTYGGGAGGKFRKPPARKPPSTPYDRPQVNQTTGERSRGWLSKLVSPAHYLISRGATKLMPAFFSNSVADALDPGNDETELVANPENDEYHSPDPEIYRSQSEAGPSRPADSLEKNSSSLELEQDNRKKSNGDSELSKIEQLIKGKLFSRDEISRLTDILNSNVSSDVERETKKPSLTAEGEAKMKVSFAPEYRMITTEIKDDVNRNVLRVSSPLKESNIQNNVNASPIDIAKAYMRTHTTELVPSAYSTMSKSERALYRGDDIQANFLNPQVPQPSSRPSKGPIVPDQHGYATPLGQRGSFGLQKFARTPYSRTIYSNSESRPKLTQQTDRRPLNISPSPFKQSRTPIFGHSRTPIFGKVKSRTDDDSGYGTGGAIRRIRSKFASETPGRGSASLYSVKNVPSPVKESNASKVFFSKEKNMEFIGTSGAANNQPVESLEYGSKEGLPTSSPQSSPVARGILEHLANKPTPNDIAAELKYASAWKTSPKKNDVLQTEITSSTQLSGSANLRNNSNCLTFSAEGSDGKYLTSREKSQESDALNAITMKSKVNGDSNGTNSTIAEPMFGIKNVSDFQSKRTHENAVLDARRKDQDTNSWPFHKQVNGKDIMQKTNHAEGSKLLDKQPYIFSGAKRTLKSISVEKKGGLGFTFPVSAPGLLSEPPTPSIFPTFSSADMPQATEDSTLPSYTFGTKRSTPRLDFSSFPSTSSFSTDDTASEIKFSFGSEKNTRVSFNLVGKDPISYSLL</sequence>
<protein>
    <submittedName>
        <fullName evidence="2">Uncharacterized protein</fullName>
    </submittedName>
</protein>
<dbReference type="GO" id="GO:0071763">
    <property type="term" value="P:nuclear membrane organization"/>
    <property type="evidence" value="ECO:0007669"/>
    <property type="project" value="TreeGrafter"/>
</dbReference>
<evidence type="ECO:0000313" key="2">
    <source>
        <dbReference type="EMBL" id="WOH01033.1"/>
    </source>
</evidence>
<feature type="region of interest" description="Disordered" evidence="1">
    <location>
        <begin position="74"/>
        <end position="141"/>
    </location>
</feature>